<dbReference type="Proteomes" id="UP001565283">
    <property type="component" value="Unassembled WGS sequence"/>
</dbReference>
<dbReference type="Pfam" id="PF08818">
    <property type="entry name" value="DUF1801"/>
    <property type="match status" value="1"/>
</dbReference>
<feature type="domain" description="YdhG-like" evidence="1">
    <location>
        <begin position="17"/>
        <end position="119"/>
    </location>
</feature>
<accession>A0ABV4D7R1</accession>
<comment type="caution">
    <text evidence="2">The sequence shown here is derived from an EMBL/GenBank/DDBJ whole genome shotgun (WGS) entry which is preliminary data.</text>
</comment>
<dbReference type="Gene3D" id="3.90.1150.200">
    <property type="match status" value="1"/>
</dbReference>
<dbReference type="EMBL" id="JBCLSH010000023">
    <property type="protein sequence ID" value="MEY8443945.1"/>
    <property type="molecule type" value="Genomic_DNA"/>
</dbReference>
<protein>
    <submittedName>
        <fullName evidence="2">DUF1801 domain-containing protein</fullName>
    </submittedName>
</protein>
<evidence type="ECO:0000313" key="3">
    <source>
        <dbReference type="Proteomes" id="UP001565283"/>
    </source>
</evidence>
<sequence length="126" mass="14340">MTAEDYYATLDSSQDPHVLALRKLIMENAQVEELIAWSMPTFKLKATGKNFLSIKATKKFVSLYIFQDKGGDSVQQEIIFDTFKDYAPSTGGGGQMITVRFDYKKNLPEQLLKDFIQFQVKAVTEK</sequence>
<organism evidence="2 3">
    <name type="scientific">Lactococcus ileimucosae</name>
    <dbReference type="NCBI Taxonomy" id="2941329"/>
    <lineage>
        <taxon>Bacteria</taxon>
        <taxon>Bacillati</taxon>
        <taxon>Bacillota</taxon>
        <taxon>Bacilli</taxon>
        <taxon>Lactobacillales</taxon>
        <taxon>Streptococcaceae</taxon>
        <taxon>Lactococcus</taxon>
    </lineage>
</organism>
<reference evidence="2 3" key="1">
    <citation type="submission" date="2024-03" db="EMBL/GenBank/DDBJ databases">
        <title>Mouse gut bacterial collection (mGBC) of GemPharmatech.</title>
        <authorList>
            <person name="He Y."/>
            <person name="Dong L."/>
            <person name="Wu D."/>
            <person name="Gao X."/>
            <person name="Lin Z."/>
        </authorList>
    </citation>
    <scope>NUCLEOTIDE SEQUENCE [LARGE SCALE GENOMIC DNA]</scope>
    <source>
        <strain evidence="2 3">61-15</strain>
    </source>
</reference>
<proteinExistence type="predicted"/>
<dbReference type="RefSeq" id="WP_369948469.1">
    <property type="nucleotide sequence ID" value="NZ_JBCLSH010000023.1"/>
</dbReference>
<keyword evidence="3" id="KW-1185">Reference proteome</keyword>
<evidence type="ECO:0000313" key="2">
    <source>
        <dbReference type="EMBL" id="MEY8443945.1"/>
    </source>
</evidence>
<evidence type="ECO:0000259" key="1">
    <source>
        <dbReference type="Pfam" id="PF08818"/>
    </source>
</evidence>
<dbReference type="SUPFAM" id="SSF159888">
    <property type="entry name" value="YdhG-like"/>
    <property type="match status" value="1"/>
</dbReference>
<name>A0ABV4D7R1_9LACT</name>
<dbReference type="InterPro" id="IPR014922">
    <property type="entry name" value="YdhG-like"/>
</dbReference>
<gene>
    <name evidence="2" type="ORF">AALA52_06790</name>
</gene>